<dbReference type="Proteomes" id="UP000192366">
    <property type="component" value="Unassembled WGS sequence"/>
</dbReference>
<protein>
    <submittedName>
        <fullName evidence="2">Alpha/beta hydrolase</fullName>
    </submittedName>
</protein>
<dbReference type="PRINTS" id="PR00412">
    <property type="entry name" value="EPOXHYDRLASE"/>
</dbReference>
<evidence type="ECO:0000259" key="1">
    <source>
        <dbReference type="Pfam" id="PF00561"/>
    </source>
</evidence>
<dbReference type="Gene3D" id="3.40.50.1820">
    <property type="entry name" value="alpha/beta hydrolase"/>
    <property type="match status" value="1"/>
</dbReference>
<dbReference type="AlphaFoldDB" id="A0A1W9Z145"/>
<dbReference type="EMBL" id="MVHJ01000004">
    <property type="protein sequence ID" value="ORA06023.1"/>
    <property type="molecule type" value="Genomic_DNA"/>
</dbReference>
<dbReference type="RefSeq" id="WP_083056377.1">
    <property type="nucleotide sequence ID" value="NZ_MVHJ01000004.1"/>
</dbReference>
<dbReference type="GO" id="GO:0016787">
    <property type="term" value="F:hydrolase activity"/>
    <property type="evidence" value="ECO:0007669"/>
    <property type="project" value="UniProtKB-KW"/>
</dbReference>
<dbReference type="InterPro" id="IPR029058">
    <property type="entry name" value="AB_hydrolase_fold"/>
</dbReference>
<comment type="caution">
    <text evidence="2">The sequence shown here is derived from an EMBL/GenBank/DDBJ whole genome shotgun (WGS) entry which is preliminary data.</text>
</comment>
<dbReference type="OrthoDB" id="2987348at2"/>
<organism evidence="2 3">
    <name type="scientific">Mycolicibacterium bacteremicum</name>
    <name type="common">Mycobacterium bacteremicum</name>
    <dbReference type="NCBI Taxonomy" id="564198"/>
    <lineage>
        <taxon>Bacteria</taxon>
        <taxon>Bacillati</taxon>
        <taxon>Actinomycetota</taxon>
        <taxon>Actinomycetes</taxon>
        <taxon>Mycobacteriales</taxon>
        <taxon>Mycobacteriaceae</taxon>
        <taxon>Mycolicibacterium</taxon>
    </lineage>
</organism>
<keyword evidence="3" id="KW-1185">Reference proteome</keyword>
<name>A0A1W9Z145_MYCBA</name>
<evidence type="ECO:0000313" key="2">
    <source>
        <dbReference type="EMBL" id="ORA06023.1"/>
    </source>
</evidence>
<feature type="domain" description="AB hydrolase-1" evidence="1">
    <location>
        <begin position="73"/>
        <end position="203"/>
    </location>
</feature>
<keyword evidence="2" id="KW-0378">Hydrolase</keyword>
<dbReference type="PANTHER" id="PTHR43798">
    <property type="entry name" value="MONOACYLGLYCEROL LIPASE"/>
    <property type="match status" value="1"/>
</dbReference>
<dbReference type="InterPro" id="IPR050266">
    <property type="entry name" value="AB_hydrolase_sf"/>
</dbReference>
<dbReference type="Pfam" id="PF00561">
    <property type="entry name" value="Abhydrolase_1"/>
    <property type="match status" value="1"/>
</dbReference>
<dbReference type="SUPFAM" id="SSF53474">
    <property type="entry name" value="alpha/beta-Hydrolases"/>
    <property type="match status" value="1"/>
</dbReference>
<dbReference type="GO" id="GO:0016020">
    <property type="term" value="C:membrane"/>
    <property type="evidence" value="ECO:0007669"/>
    <property type="project" value="TreeGrafter"/>
</dbReference>
<dbReference type="PANTHER" id="PTHR43798:SF33">
    <property type="entry name" value="HYDROLASE, PUTATIVE (AFU_ORTHOLOGUE AFUA_2G14860)-RELATED"/>
    <property type="match status" value="1"/>
</dbReference>
<dbReference type="STRING" id="564198.BST17_06690"/>
<dbReference type="InterPro" id="IPR006311">
    <property type="entry name" value="TAT_signal"/>
</dbReference>
<dbReference type="InterPro" id="IPR000639">
    <property type="entry name" value="Epox_hydrolase-like"/>
</dbReference>
<evidence type="ECO:0000313" key="3">
    <source>
        <dbReference type="Proteomes" id="UP000192366"/>
    </source>
</evidence>
<dbReference type="PROSITE" id="PS51318">
    <property type="entry name" value="TAT"/>
    <property type="match status" value="1"/>
</dbReference>
<accession>A0A1W9Z145</accession>
<proteinExistence type="predicted"/>
<dbReference type="InterPro" id="IPR000073">
    <property type="entry name" value="AB_hydrolase_1"/>
</dbReference>
<gene>
    <name evidence="2" type="ORF">BST17_06690</name>
</gene>
<sequence>MTGVDLSRRNFGLITTAAAGALTLAACGTSELARAQAPAPPPAPTHTLGPIRTVRAGLLEVGYAEAGPTDGRPVLLLHGWPYDIHSYADVSAELAGQGFRVIVPFARGFGSTRFRSDDTVRNGQQAALAHDVIDLMDALGIERAILGGYDWGGRTANVVAALWPQRVDGLVAVSGYIIVDLAANREPLPPRAEYGWWYQYYFATPRGEMGYRRNTADFNRLIWQNASPRWQFADSTYALTAAAFDNPDHVDIVVHNYRWRQSVADGEARYDADEARLAGRPVITVPTITIGSDFDGAARDGAGYRKQYTGRYEHRVLDGIGHNVPQEAPAQFAAAIRDVSRM</sequence>
<reference evidence="2 3" key="1">
    <citation type="submission" date="2017-02" db="EMBL/GenBank/DDBJ databases">
        <title>The new phylogeny of genus Mycobacterium.</title>
        <authorList>
            <person name="Tortoli E."/>
            <person name="Trovato A."/>
            <person name="Cirillo D.M."/>
        </authorList>
    </citation>
    <scope>NUCLEOTIDE SEQUENCE [LARGE SCALE GENOMIC DNA]</scope>
    <source>
        <strain evidence="2 3">DSM 45578</strain>
    </source>
</reference>